<protein>
    <submittedName>
        <fullName evidence="1">Phosphotransferase</fullName>
    </submittedName>
</protein>
<name>A0A7K1FRM7_9ACTN</name>
<keyword evidence="2" id="KW-1185">Reference proteome</keyword>
<dbReference type="SUPFAM" id="SSF56112">
    <property type="entry name" value="Protein kinase-like (PK-like)"/>
    <property type="match status" value="1"/>
</dbReference>
<dbReference type="Proteomes" id="UP000460221">
    <property type="component" value="Unassembled WGS sequence"/>
</dbReference>
<dbReference type="GO" id="GO:0016740">
    <property type="term" value="F:transferase activity"/>
    <property type="evidence" value="ECO:0007669"/>
    <property type="project" value="UniProtKB-KW"/>
</dbReference>
<comment type="caution">
    <text evidence="1">The sequence shown here is derived from an EMBL/GenBank/DDBJ whole genome shotgun (WGS) entry which is preliminary data.</text>
</comment>
<reference evidence="1 2" key="1">
    <citation type="submission" date="2019-11" db="EMBL/GenBank/DDBJ databases">
        <authorList>
            <person name="Jiang L.-Q."/>
        </authorList>
    </citation>
    <scope>NUCLEOTIDE SEQUENCE [LARGE SCALE GENOMIC DNA]</scope>
    <source>
        <strain evidence="1 2">YIM 132087</strain>
    </source>
</reference>
<sequence length="389" mass="41056">MIRCWTARRSTSWRRRSATGSGEPGGFDDLLAAAERAWTGHRLTLIDVAGVGSDRSVVLRVTVDGGPATAVVKGWTTSAGSDAPARETAALDMATARSLPAPALLASAGDPPLVVMSDLGAHGSLADALLGTAAPAADGALLAWARAVGRFHAGTACSADDFAATLERHGGAGLAVDLMPRLFREAADELPELLELIDIRAETAVIDTVAAFGDVLQTDLPALSPADTCPDNNLGRDGELLLIDFEGAMVRHIVWDAAYLTVPFPSCWCSFSLPGEAVTSALDAWRAEVRPAFPEVDGPEFAVDLEAATVGWAVVGLRWFLRRALEDDSPLHPHRSAPTRRMFLGERLRRAATTTHPVLGAVQELAGQVLDRLDSTIGAPRLPPAPAYR</sequence>
<dbReference type="AlphaFoldDB" id="A0A7K1FRM7"/>
<accession>A0A7K1FRM7</accession>
<evidence type="ECO:0000313" key="2">
    <source>
        <dbReference type="Proteomes" id="UP000460221"/>
    </source>
</evidence>
<proteinExistence type="predicted"/>
<keyword evidence="1" id="KW-0808">Transferase</keyword>
<dbReference type="RefSeq" id="WP_154769901.1">
    <property type="nucleotide sequence ID" value="NZ_WLYK01000008.1"/>
</dbReference>
<gene>
    <name evidence="1" type="ORF">GIS00_18315</name>
</gene>
<evidence type="ECO:0000313" key="1">
    <source>
        <dbReference type="EMBL" id="MTD15893.1"/>
    </source>
</evidence>
<organism evidence="1 2">
    <name type="scientific">Nakamurella alba</name>
    <dbReference type="NCBI Taxonomy" id="2665158"/>
    <lineage>
        <taxon>Bacteria</taxon>
        <taxon>Bacillati</taxon>
        <taxon>Actinomycetota</taxon>
        <taxon>Actinomycetes</taxon>
        <taxon>Nakamurellales</taxon>
        <taxon>Nakamurellaceae</taxon>
        <taxon>Nakamurella</taxon>
    </lineage>
</organism>
<dbReference type="InterPro" id="IPR011009">
    <property type="entry name" value="Kinase-like_dom_sf"/>
</dbReference>
<dbReference type="EMBL" id="WLYK01000008">
    <property type="protein sequence ID" value="MTD15893.1"/>
    <property type="molecule type" value="Genomic_DNA"/>
</dbReference>